<feature type="compositionally biased region" description="Low complexity" evidence="1">
    <location>
        <begin position="292"/>
        <end position="302"/>
    </location>
</feature>
<name>A0A0S4J1B5_BODSA</name>
<sequence>MTTRLHGRLSCIWAIYTDKGLDLSAQAGSTSNDLRLVGEADYGEVFVEKLLLQAKDFAGGLYVFRKHISPTWDSLSTGGHFRVEQSLLQQNEDEQKNSMVDKFDFICDVVDEKLARTSMIAGVGLCRTSMQSMVLSLWLIGTESTVVESLRSEVFSRVGSTGKKATIRFIHHNSINESTISRPGALSVMPMLLHLAFPSININDLPAADDASGLTPPGASWRRGEEASPPLGDQSFQHDTLNTSLNRHSSSLSVFEHHKASFESGGLPAPTPVTDWASSWTPSMFFAAHQKSSTSTDTTATSGREKSPNGTPPPQYVVPLVQAHPSLPTATHGVVFQGQSLSPPQVALPHSHLPQPQIPESVVMSYLPVEANVSLPQPQQFAVQPLHYSHFSNPPPVIGFGAQQQVQFFPQTQNFNTSQGPQSYFRNSAPAPPPFHQNFSYSPFVSAPPQYSTSVKPASSPPPADLSKLQPGDPLHPPHRGCRGAPQSERKAFVFRGKVFPPFLNRKEYRLIVHHCDDTIPPPLGQGVDRIDAFPAPHGVVDGDIELEVYEQWYLAQKKK</sequence>
<dbReference type="AlphaFoldDB" id="A0A0S4J1B5"/>
<gene>
    <name evidence="2" type="ORF">BSAL_81095</name>
</gene>
<feature type="region of interest" description="Disordered" evidence="1">
    <location>
        <begin position="451"/>
        <end position="486"/>
    </location>
</feature>
<protein>
    <submittedName>
        <fullName evidence="2">Uncharacterized protein</fullName>
    </submittedName>
</protein>
<feature type="region of interest" description="Disordered" evidence="1">
    <location>
        <begin position="208"/>
        <end position="239"/>
    </location>
</feature>
<evidence type="ECO:0000313" key="2">
    <source>
        <dbReference type="EMBL" id="CUG55171.1"/>
    </source>
</evidence>
<evidence type="ECO:0000313" key="3">
    <source>
        <dbReference type="Proteomes" id="UP000051952"/>
    </source>
</evidence>
<dbReference type="EMBL" id="CYKH01000868">
    <property type="protein sequence ID" value="CUG55171.1"/>
    <property type="molecule type" value="Genomic_DNA"/>
</dbReference>
<reference evidence="3" key="1">
    <citation type="submission" date="2015-09" db="EMBL/GenBank/DDBJ databases">
        <authorList>
            <consortium name="Pathogen Informatics"/>
        </authorList>
    </citation>
    <scope>NUCLEOTIDE SEQUENCE [LARGE SCALE GENOMIC DNA]</scope>
    <source>
        <strain evidence="3">Lake Konstanz</strain>
    </source>
</reference>
<feature type="region of interest" description="Disordered" evidence="1">
    <location>
        <begin position="290"/>
        <end position="313"/>
    </location>
</feature>
<proteinExistence type="predicted"/>
<accession>A0A0S4J1B5</accession>
<organism evidence="2 3">
    <name type="scientific">Bodo saltans</name>
    <name type="common">Flagellated protozoan</name>
    <dbReference type="NCBI Taxonomy" id="75058"/>
    <lineage>
        <taxon>Eukaryota</taxon>
        <taxon>Discoba</taxon>
        <taxon>Euglenozoa</taxon>
        <taxon>Kinetoplastea</taxon>
        <taxon>Metakinetoplastina</taxon>
        <taxon>Eubodonida</taxon>
        <taxon>Bodonidae</taxon>
        <taxon>Bodo</taxon>
    </lineage>
</organism>
<dbReference type="Proteomes" id="UP000051952">
    <property type="component" value="Unassembled WGS sequence"/>
</dbReference>
<evidence type="ECO:0000256" key="1">
    <source>
        <dbReference type="SAM" id="MobiDB-lite"/>
    </source>
</evidence>
<keyword evidence="3" id="KW-1185">Reference proteome</keyword>
<dbReference type="VEuPathDB" id="TriTrypDB:BSAL_81095"/>